<evidence type="ECO:0000313" key="2">
    <source>
        <dbReference type="Proteomes" id="UP000019197"/>
    </source>
</evidence>
<organism evidence="1 2">
    <name type="scientific">Xenorhabdus cabanillasii JM26</name>
    <dbReference type="NCBI Taxonomy" id="1427517"/>
    <lineage>
        <taxon>Bacteria</taxon>
        <taxon>Pseudomonadati</taxon>
        <taxon>Pseudomonadota</taxon>
        <taxon>Gammaproteobacteria</taxon>
        <taxon>Enterobacterales</taxon>
        <taxon>Morganellaceae</taxon>
        <taxon>Xenorhabdus</taxon>
    </lineage>
</organism>
<name>W1JBK0_9GAMM</name>
<dbReference type="AlphaFoldDB" id="W1JBK0"/>
<accession>W1JBK0</accession>
<dbReference type="Proteomes" id="UP000019197">
    <property type="component" value="Unassembled WGS sequence"/>
</dbReference>
<protein>
    <submittedName>
        <fullName evidence="1">Uncharacterized protein</fullName>
    </submittedName>
</protein>
<gene>
    <name evidence="1" type="ORF">XCR1_870036</name>
</gene>
<proteinExistence type="predicted"/>
<evidence type="ECO:0000313" key="1">
    <source>
        <dbReference type="EMBL" id="CDL87296.1"/>
    </source>
</evidence>
<comment type="caution">
    <text evidence="1">The sequence shown here is derived from an EMBL/GenBank/DDBJ whole genome shotgun (WGS) entry which is preliminary data.</text>
</comment>
<sequence length="44" mass="5211">MILILDSPDNPLPQLPHHFFTSKAKRLRMKMAELIKYSVFEIIK</sequence>
<dbReference type="EMBL" id="CBXE010000483">
    <property type="protein sequence ID" value="CDL87296.1"/>
    <property type="molecule type" value="Genomic_DNA"/>
</dbReference>
<reference evidence="1 2" key="1">
    <citation type="submission" date="2013-11" db="EMBL/GenBank/DDBJ databases">
        <title>Draft genome sequence and annotation of the entomopathogenic bacterium, Xenorhabdus cabanillasi strain JM26.</title>
        <authorList>
            <person name="Gualtieri M."/>
            <person name="Ogier J.C."/>
            <person name="Pages S."/>
            <person name="Givaudan A."/>
            <person name="Gaudriault S."/>
        </authorList>
    </citation>
    <scope>NUCLEOTIDE SEQUENCE [LARGE SCALE GENOMIC DNA]</scope>
    <source>
        <strain evidence="1 2">JM26</strain>
    </source>
</reference>